<proteinExistence type="inferred from homology"/>
<organism evidence="11 12">
    <name type="scientific">Melanopsichium pennsylvanicum</name>
    <dbReference type="NCBI Taxonomy" id="63383"/>
    <lineage>
        <taxon>Eukaryota</taxon>
        <taxon>Fungi</taxon>
        <taxon>Dikarya</taxon>
        <taxon>Basidiomycota</taxon>
        <taxon>Ustilaginomycotina</taxon>
        <taxon>Ustilaginomycetes</taxon>
        <taxon>Ustilaginales</taxon>
        <taxon>Ustilaginaceae</taxon>
        <taxon>Melanopsichium</taxon>
    </lineage>
</organism>
<evidence type="ECO:0000256" key="7">
    <source>
        <dbReference type="ARBA" id="ARBA00023136"/>
    </source>
</evidence>
<protein>
    <recommendedName>
        <fullName evidence="3">Signal peptidase complex subunit 1</fullName>
    </recommendedName>
</protein>
<keyword evidence="5" id="KW-0256">Endoplasmic reticulum</keyword>
<dbReference type="Pfam" id="PF06645">
    <property type="entry name" value="SPC12"/>
    <property type="match status" value="1"/>
</dbReference>
<keyword evidence="7 10" id="KW-0472">Membrane</keyword>
<evidence type="ECO:0000256" key="2">
    <source>
        <dbReference type="ARBA" id="ARBA00005245"/>
    </source>
</evidence>
<comment type="similarity">
    <text evidence="2">Belongs to the SPCS1 family.</text>
</comment>
<dbReference type="GO" id="GO:0006465">
    <property type="term" value="P:signal peptide processing"/>
    <property type="evidence" value="ECO:0007669"/>
    <property type="project" value="InterPro"/>
</dbReference>
<keyword evidence="12" id="KW-1185">Reference proteome</keyword>
<evidence type="ECO:0000256" key="8">
    <source>
        <dbReference type="ARBA" id="ARBA00045204"/>
    </source>
</evidence>
<name>A0AAJ5C3Z8_9BASI</name>
<evidence type="ECO:0000256" key="4">
    <source>
        <dbReference type="ARBA" id="ARBA00022692"/>
    </source>
</evidence>
<dbReference type="GO" id="GO:0005787">
    <property type="term" value="C:signal peptidase complex"/>
    <property type="evidence" value="ECO:0007669"/>
    <property type="project" value="InterPro"/>
</dbReference>
<keyword evidence="6 10" id="KW-1133">Transmembrane helix</keyword>
<dbReference type="PANTHER" id="PTHR13202">
    <property type="entry name" value="MICROSOMAL SIGNAL PEPTIDASE 12 KDA SUBUNIT"/>
    <property type="match status" value="1"/>
</dbReference>
<evidence type="ECO:0000256" key="6">
    <source>
        <dbReference type="ARBA" id="ARBA00022989"/>
    </source>
</evidence>
<dbReference type="Proteomes" id="UP001294444">
    <property type="component" value="Unassembled WGS sequence"/>
</dbReference>
<evidence type="ECO:0000256" key="9">
    <source>
        <dbReference type="SAM" id="MobiDB-lite"/>
    </source>
</evidence>
<gene>
    <name evidence="11" type="ORF">MEPE_01744</name>
</gene>
<dbReference type="InterPro" id="IPR009542">
    <property type="entry name" value="Spc1/SPCS1"/>
</dbReference>
<keyword evidence="4 10" id="KW-0812">Transmembrane</keyword>
<feature type="transmembrane region" description="Helical" evidence="10">
    <location>
        <begin position="23"/>
        <end position="41"/>
    </location>
</feature>
<feature type="compositionally biased region" description="Polar residues" evidence="9">
    <location>
        <begin position="82"/>
        <end position="94"/>
    </location>
</feature>
<accession>A0AAJ5C3Z8</accession>
<reference evidence="11" key="1">
    <citation type="submission" date="2023-10" db="EMBL/GenBank/DDBJ databases">
        <authorList>
            <person name="Guldener U."/>
        </authorList>
    </citation>
    <scope>NUCLEOTIDE SEQUENCE</scope>
    <source>
        <strain evidence="11">Mp4</strain>
    </source>
</reference>
<evidence type="ECO:0000256" key="1">
    <source>
        <dbReference type="ARBA" id="ARBA00004477"/>
    </source>
</evidence>
<comment type="caution">
    <text evidence="11">The sequence shown here is derived from an EMBL/GenBank/DDBJ whole genome shotgun (WGS) entry which is preliminary data.</text>
</comment>
<sequence length="118" mass="12968">MDTIQRWIDGKIDFQGQRLADRLMQEGLVAGAAVGFLLGYLTQNMQLCMLTFGASIFIVALLTIPAWPFYNKYKVEWLPNTTSSPTQGVTSNTTHADKPVAAAKKSKNVKTSITTKVS</sequence>
<evidence type="ECO:0000256" key="5">
    <source>
        <dbReference type="ARBA" id="ARBA00022824"/>
    </source>
</evidence>
<dbReference type="PANTHER" id="PTHR13202:SF0">
    <property type="entry name" value="SIGNAL PEPTIDASE COMPLEX SUBUNIT 1"/>
    <property type="match status" value="1"/>
</dbReference>
<feature type="region of interest" description="Disordered" evidence="9">
    <location>
        <begin position="82"/>
        <end position="118"/>
    </location>
</feature>
<comment type="subcellular location">
    <subcellularLocation>
        <location evidence="1">Endoplasmic reticulum membrane</location>
        <topology evidence="1">Multi-pass membrane protein</topology>
    </subcellularLocation>
</comment>
<evidence type="ECO:0000313" key="12">
    <source>
        <dbReference type="Proteomes" id="UP001294444"/>
    </source>
</evidence>
<dbReference type="EMBL" id="OAPG01000003">
    <property type="protein sequence ID" value="SNX83038.1"/>
    <property type="molecule type" value="Genomic_DNA"/>
</dbReference>
<feature type="transmembrane region" description="Helical" evidence="10">
    <location>
        <begin position="48"/>
        <end position="70"/>
    </location>
</feature>
<evidence type="ECO:0000256" key="10">
    <source>
        <dbReference type="SAM" id="Phobius"/>
    </source>
</evidence>
<comment type="function">
    <text evidence="8">Component of the signal peptidase complex (SPC) which catalyzes the cleavage of N-terminal signal sequences from nascent proteins as they are translocated into the lumen of the endoplasmic reticulum. Dispensable for SPC enzymatic activity.</text>
</comment>
<feature type="compositionally biased region" description="Polar residues" evidence="9">
    <location>
        <begin position="109"/>
        <end position="118"/>
    </location>
</feature>
<dbReference type="AlphaFoldDB" id="A0AAJ5C3Z8"/>
<evidence type="ECO:0000256" key="3">
    <source>
        <dbReference type="ARBA" id="ARBA00017059"/>
    </source>
</evidence>
<dbReference type="GO" id="GO:0045047">
    <property type="term" value="P:protein targeting to ER"/>
    <property type="evidence" value="ECO:0007669"/>
    <property type="project" value="TreeGrafter"/>
</dbReference>
<evidence type="ECO:0000313" key="11">
    <source>
        <dbReference type="EMBL" id="SNX83038.1"/>
    </source>
</evidence>